<dbReference type="GO" id="GO:0004672">
    <property type="term" value="F:protein kinase activity"/>
    <property type="evidence" value="ECO:0007669"/>
    <property type="project" value="InterPro"/>
</dbReference>
<evidence type="ECO:0000256" key="1">
    <source>
        <dbReference type="SAM" id="MobiDB-lite"/>
    </source>
</evidence>
<dbReference type="SUPFAM" id="SSF56112">
    <property type="entry name" value="Protein kinase-like (PK-like)"/>
    <property type="match status" value="1"/>
</dbReference>
<evidence type="ECO:0000313" key="4">
    <source>
        <dbReference type="EMBL" id="CAD9218887.1"/>
    </source>
</evidence>
<feature type="domain" description="Protein kinase" evidence="3">
    <location>
        <begin position="92"/>
        <end position="420"/>
    </location>
</feature>
<sequence length="488" mass="54105">MKYYFAATMTALVATAVAAPARVLPGSRLTLVSRHVKVSGFQRSPPCSRTTAHFRKHCTLGRSRPRPTLAPVQASASSIDQLPGALDSSSVVSVNRKMGEGSFGQVFEGTMVIGGQEQRVVMKRSKPRVARSLEMGEIEIILNQAVKKRASGACADYIGHMQVSGEQAKPRVGLSEGLWLVWNYQGFKTLDSYLRQRDFLKRLSYDMQVEEHSVIPTVMQQTFDCLQRLHAAKIVHRDVKPMNLLFCEEDRRFRLIDLGACADLTTGTNFDPEESMFDPVYCAPEQYIMPVDSMHIGKLSGPMRAMACAAAWNQHRPDRFDMYSAGMVLMQLSLPKLRMQSTLKAFASAVQNYKHDPQLWALRQGLTTRETGLLDSGSHAGWELAKALLRERIIDKNRASISGNKMMRPSARDALGYRFFSEANVPLEFAAHAEDSFDFSDDVLASSGGGGSTSRGTWMQRLMGSFSGSRADSSLEEEEDVVVSEPRG</sequence>
<dbReference type="Gene3D" id="3.30.200.20">
    <property type="entry name" value="Phosphorylase Kinase, domain 1"/>
    <property type="match status" value="1"/>
</dbReference>
<reference evidence="4" key="1">
    <citation type="submission" date="2021-01" db="EMBL/GenBank/DDBJ databases">
        <authorList>
            <person name="Corre E."/>
            <person name="Pelletier E."/>
            <person name="Niang G."/>
            <person name="Scheremetjew M."/>
            <person name="Finn R."/>
            <person name="Kale V."/>
            <person name="Holt S."/>
            <person name="Cochrane G."/>
            <person name="Meng A."/>
            <person name="Brown T."/>
            <person name="Cohen L."/>
        </authorList>
    </citation>
    <scope>NUCLEOTIDE SEQUENCE</scope>
    <source>
        <strain evidence="4">PLY429</strain>
    </source>
</reference>
<feature type="chain" id="PRO_5030873991" description="Protein kinase domain-containing protein" evidence="2">
    <location>
        <begin position="19"/>
        <end position="488"/>
    </location>
</feature>
<accession>A0A7S1T3S7</accession>
<protein>
    <recommendedName>
        <fullName evidence="3">Protein kinase domain-containing protein</fullName>
    </recommendedName>
</protein>
<name>A0A7S1T3S7_9CHLO</name>
<dbReference type="AlphaFoldDB" id="A0A7S1T3S7"/>
<dbReference type="InterPro" id="IPR011009">
    <property type="entry name" value="Kinase-like_dom_sf"/>
</dbReference>
<evidence type="ECO:0000256" key="2">
    <source>
        <dbReference type="SAM" id="SignalP"/>
    </source>
</evidence>
<dbReference type="Gene3D" id="1.10.510.10">
    <property type="entry name" value="Transferase(Phosphotransferase) domain 1"/>
    <property type="match status" value="1"/>
</dbReference>
<gene>
    <name evidence="4" type="ORF">TCHU04912_LOCUS19780</name>
</gene>
<dbReference type="InterPro" id="IPR000719">
    <property type="entry name" value="Prot_kinase_dom"/>
</dbReference>
<feature type="region of interest" description="Disordered" evidence="1">
    <location>
        <begin position="467"/>
        <end position="488"/>
    </location>
</feature>
<evidence type="ECO:0000259" key="3">
    <source>
        <dbReference type="PROSITE" id="PS50011"/>
    </source>
</evidence>
<dbReference type="PANTHER" id="PTHR46699">
    <property type="entry name" value="SERINE/THREONINE-PROTEIN KINASE STN8, CHLOROPLASTIC-RELATED"/>
    <property type="match status" value="1"/>
</dbReference>
<dbReference type="InterPro" id="IPR008271">
    <property type="entry name" value="Ser/Thr_kinase_AS"/>
</dbReference>
<dbReference type="PANTHER" id="PTHR46699:SF4">
    <property type="entry name" value="SERINE_THREONINE-PROTEIN KINASE STN7, CHLOROPLASTIC"/>
    <property type="match status" value="1"/>
</dbReference>
<organism evidence="4">
    <name type="scientific">Tetraselmis chuii</name>
    <dbReference type="NCBI Taxonomy" id="63592"/>
    <lineage>
        <taxon>Eukaryota</taxon>
        <taxon>Viridiplantae</taxon>
        <taxon>Chlorophyta</taxon>
        <taxon>core chlorophytes</taxon>
        <taxon>Chlorodendrophyceae</taxon>
        <taxon>Chlorodendrales</taxon>
        <taxon>Chlorodendraceae</taxon>
        <taxon>Tetraselmis</taxon>
    </lineage>
</organism>
<dbReference type="SMART" id="SM00220">
    <property type="entry name" value="S_TKc"/>
    <property type="match status" value="1"/>
</dbReference>
<dbReference type="Pfam" id="PF00069">
    <property type="entry name" value="Pkinase"/>
    <property type="match status" value="1"/>
</dbReference>
<keyword evidence="2" id="KW-0732">Signal</keyword>
<dbReference type="GO" id="GO:0005524">
    <property type="term" value="F:ATP binding"/>
    <property type="evidence" value="ECO:0007669"/>
    <property type="project" value="InterPro"/>
</dbReference>
<dbReference type="EMBL" id="HBGG01038376">
    <property type="protein sequence ID" value="CAD9218887.1"/>
    <property type="molecule type" value="Transcribed_RNA"/>
</dbReference>
<dbReference type="PROSITE" id="PS00108">
    <property type="entry name" value="PROTEIN_KINASE_ST"/>
    <property type="match status" value="1"/>
</dbReference>
<proteinExistence type="predicted"/>
<feature type="signal peptide" evidence="2">
    <location>
        <begin position="1"/>
        <end position="18"/>
    </location>
</feature>
<dbReference type="PROSITE" id="PS50011">
    <property type="entry name" value="PROTEIN_KINASE_DOM"/>
    <property type="match status" value="1"/>
</dbReference>